<keyword evidence="1" id="KW-0472">Membrane</keyword>
<sequence length="149" mass="15841">MSRLFQRVLFGLVLPPLIVSLLFGFAGGLIDNLPLFGDALAPGADTTEILTIIAEEMADTLLRSTLFFTAVAAPAVAVVGPLAFVLTRRPAILTVIGAAAGATWAAWFDYLDSFFTGPGIEWDWPLAGGLYGLLAAALAVRFFGRRKLL</sequence>
<proteinExistence type="predicted"/>
<evidence type="ECO:0000313" key="2">
    <source>
        <dbReference type="EMBL" id="MCX8998471.1"/>
    </source>
</evidence>
<dbReference type="Proteomes" id="UP001208771">
    <property type="component" value="Unassembled WGS sequence"/>
</dbReference>
<gene>
    <name evidence="2" type="ORF">NOF55_15255</name>
</gene>
<name>A0AAE3N1I3_9HYPH</name>
<organism evidence="2 3">
    <name type="scientific">Ectorhizobium quercum</name>
    <dbReference type="NCBI Taxonomy" id="2965071"/>
    <lineage>
        <taxon>Bacteria</taxon>
        <taxon>Pseudomonadati</taxon>
        <taxon>Pseudomonadota</taxon>
        <taxon>Alphaproteobacteria</taxon>
        <taxon>Hyphomicrobiales</taxon>
        <taxon>Rhizobiaceae</taxon>
        <taxon>Ectorhizobium</taxon>
    </lineage>
</organism>
<dbReference type="EMBL" id="JANFPI010000005">
    <property type="protein sequence ID" value="MCX8998471.1"/>
    <property type="molecule type" value="Genomic_DNA"/>
</dbReference>
<comment type="caution">
    <text evidence="2">The sequence shown here is derived from an EMBL/GenBank/DDBJ whole genome shotgun (WGS) entry which is preliminary data.</text>
</comment>
<keyword evidence="1" id="KW-1133">Transmembrane helix</keyword>
<feature type="transmembrane region" description="Helical" evidence="1">
    <location>
        <begin position="122"/>
        <end position="143"/>
    </location>
</feature>
<evidence type="ECO:0000313" key="3">
    <source>
        <dbReference type="Proteomes" id="UP001208771"/>
    </source>
</evidence>
<protein>
    <submittedName>
        <fullName evidence="2">Uncharacterized protein</fullName>
    </submittedName>
</protein>
<feature type="transmembrane region" description="Helical" evidence="1">
    <location>
        <begin position="66"/>
        <end position="84"/>
    </location>
</feature>
<keyword evidence="1" id="KW-0812">Transmembrane</keyword>
<accession>A0AAE3N1I3</accession>
<evidence type="ECO:0000256" key="1">
    <source>
        <dbReference type="SAM" id="Phobius"/>
    </source>
</evidence>
<feature type="transmembrane region" description="Helical" evidence="1">
    <location>
        <begin position="91"/>
        <end position="110"/>
    </location>
</feature>
<reference evidence="2" key="1">
    <citation type="submission" date="2022-07" db="EMBL/GenBank/DDBJ databases">
        <title>Ectorhizobium quercum gen.nov., sp. nov.</title>
        <authorList>
            <person name="Ma T."/>
            <person name="Li Y."/>
        </authorList>
    </citation>
    <scope>NUCLEOTIDE SEQUENCE</scope>
    <source>
        <strain evidence="2">BDR2-2</strain>
    </source>
</reference>
<keyword evidence="3" id="KW-1185">Reference proteome</keyword>
<dbReference type="AlphaFoldDB" id="A0AAE3N1I3"/>
<dbReference type="RefSeq" id="WP_306412262.1">
    <property type="nucleotide sequence ID" value="NZ_JANFPI010000005.1"/>
</dbReference>
<feature type="transmembrane region" description="Helical" evidence="1">
    <location>
        <begin position="7"/>
        <end position="30"/>
    </location>
</feature>